<dbReference type="InterPro" id="IPR023213">
    <property type="entry name" value="CAT-like_dom_sf"/>
</dbReference>
<evidence type="ECO:0000256" key="5">
    <source>
        <dbReference type="ARBA" id="ARBA00029454"/>
    </source>
</evidence>
<dbReference type="Gene3D" id="3.40.50.12780">
    <property type="entry name" value="N-terminal domain of ligase-like"/>
    <property type="match status" value="3"/>
</dbReference>
<dbReference type="InterPro" id="IPR020845">
    <property type="entry name" value="AMP-binding_CS"/>
</dbReference>
<dbReference type="GO" id="GO:0005737">
    <property type="term" value="C:cytoplasm"/>
    <property type="evidence" value="ECO:0007669"/>
    <property type="project" value="TreeGrafter"/>
</dbReference>
<dbReference type="InterPro" id="IPR006162">
    <property type="entry name" value="Ppantetheine_attach_site"/>
</dbReference>
<dbReference type="eggNOG" id="KOG1178">
    <property type="taxonomic scope" value="Eukaryota"/>
</dbReference>
<dbReference type="CDD" id="cd05918">
    <property type="entry name" value="A_NRPS_SidN3_like"/>
    <property type="match status" value="2"/>
</dbReference>
<dbReference type="PROSITE" id="PS50075">
    <property type="entry name" value="CARRIER"/>
    <property type="match status" value="6"/>
</dbReference>
<comment type="pathway">
    <text evidence="1">Siderophore biosynthesis.</text>
</comment>
<dbReference type="FunFam" id="3.30.300.30:FF:000033">
    <property type="entry name" value="Nonribosomal siderophore peptide synthase SidC"/>
    <property type="match status" value="1"/>
</dbReference>
<dbReference type="OrthoDB" id="416786at2759"/>
<feature type="compositionally biased region" description="Polar residues" evidence="8">
    <location>
        <begin position="4333"/>
        <end position="4345"/>
    </location>
</feature>
<evidence type="ECO:0000256" key="6">
    <source>
        <dbReference type="ARBA" id="ARBA00067294"/>
    </source>
</evidence>
<dbReference type="InterPro" id="IPR042099">
    <property type="entry name" value="ANL_N_sf"/>
</dbReference>
<dbReference type="VEuPathDB" id="FungiDB:CLCR_04490"/>
<sequence length="4897" mass="542437">MSPSVDGSHIPRQESIVNADRRILPGPQLLHELVARASEEAIIFDFLQADDRHVRLTYQEFHRITDLLSRDIRAQLPIQADRRLIVPVIVPQCPELYVAWVAVLKSGAAFCPVSHDVPAERLKFILRDVEATFVLATAATSYLFRDALSQVKCKVVSLTTLLERLKSTRNGEFSCQTGPAVDPSSPAYVMYTSGSTGLPKGVMVSHLSVSQSLLAHDEHIPPFRRFLQFASPTFDVSIFEVFFPFFRGATLVGCDRERMLADLPATIQTLNADAAELTPTVAGTLLRTRKAAPCLKTLLTIGEMLTAQVVSEFGGNTDKPSMLYAMYGPTEAAIHCTLATKLAADASVRSIGQPLATVTAFVLKSGEPPTVAPVGESGELAIAGQLADGYLNRPEQNQAAFMDLPGYGAIYKTGDRAICRPDGELEILGRISSGQVKLRGQRVELGEIEEIASKTKGVHMAIASIIDDVLVLFCVARPDVGTAAIHAQCKSWLPPYMRPGEIIFLHHDVPRLASGKIDRKALERNYREQRSSAKHEGTFKNQIEEDIAKVLSSELRTTIDRSTSFWSLGLDSLRAIKAASQLRQKYSALSSAIISEADNVAELAVIVAKSSTSDNLEHTQTGYEASEEWQDIMQQLLRGPDLAGQELSWEEIQPCSSMQVAMLVETATKQDQNFNDILLQLAPGLTIADLRLAFKKLAEKNKILRSGFVPTGRQEMPFAQIIWRSLVDSELTLLRPLQLSQDTDDLARVRIHHALYDGWSWDLILDDLNTVLSGHEAPERPPYSVFCSFEQRQLQSETSATREFWENQFVDFKPSAFPNLSATRMAQRHRGCTELSLTVSYQQLSDLALSLRCGRETLLEAAWSLLLSSYLNEADLAIGVVSAGRHHSLPGIESIIGPCLSTFPLRIDTNALRTAHDLVNHIQRLRNLHQKHGNITLRDINRTAGIGAGDRLFDTLCVWQQDSADNDRNRSKVTTISTYDALDYSIVLEFEPRQGKIHVKLSYDAERVPEDQGQLLARQLDDAVTRIIKEPELRLGHVWDDMSQHVASMVNANFEQFSGSFDLISTIGSLAESCPSRVAVEVVHDIDVYTGRADKEILTYSDIFKRASLVASSLQRFYSVGVDDLVCLIGPRSTELYIGILGIIMAGGAYMCIDPRTPTERTRSILAEAKCKLVLTAGKAEAPPQSPVVTTLSMIDLLAQNSVSGVFRRPSLTGGELAYAVFTSGSTGVPKGVLLTRRNLLSNLEVLSRIYPCESGTDRLLQSCSPAFDVSVFEIFWTWHMGMTLCTASNDVLFRDLEYFIKELKITHLSMTPSVAALVSPDKVPHVKMLVTAGEPMNLKVFSAWADRGLYQGYGPSETTNICNVRPRVSAADASNNVGPPLPNTSVFVCQRQALDSRHTVNGTSGRAAPDFRLVPTGGVGEIWIGGEQVGRGYIDPALTAKAFFDHPRYGRLYRSGDIGRLLADGSLAILGREDDQVKLRGQRIELGEINSAILRCQGVQDAVSMIIDADGEAAAKLVSFLTPRQSRESATRAEAIDAIYDQLSNTLPTYMIPDALIDLDSIPLTRQGKVDRRNLIDKYRGLDGEQLQAVSRGSTASEDARDFSEDERTIAEAICGSLGVQLQTITRNSSFYALGLDSISAIHVARKLRDYYPSIEISTLLRNPSVERLNRVLRSDAGTGAAPCPQHDLARHFAGPLGHRIRNTYSRAGLEVEKILPCTPLQESMAMTAMNGSSQAYQNTLHLKVHGDITKLRKAWEHTLARHQILRTGFAATDSAAQPFVQVVLKNFQLPWKEDTLQDARIHELESLMVPPWNITVTQGGDNSSQLTLQMHHCLYDAEAMSILLSEIEAYYHGYQLPEPVPFDRYLSFMETSDTDDTYDFWRSKLDGASLFKLSEAILPQNRIRSGSASRAESRSTLGLFEFYHSVRKLSSTPLALMQAAWSRLLSCIFQTQDVCFGNVFSGRNLPIDGVDRIVAPCFNTLPMRARLRRDSPNQELCHSFQQMNVEVLTYQSSSLRRIQREVDTMGKTLFDTLILLQQDQLRLDHNIWTMVDESGDMSFPFIFEIMMDTDADSISLILHSEVANENTLRQFLHAFDSLLVHTTRYPQARALDHAFATHALPELHLTTPFIVGRIPAATAGANGSIHDEEKLTEAETLVKDILLQLKPGVSRNISKDTTIFHLGFDSINAVQIAARLRKQGFSISSGDVLEGTSVRNIANLCNSRKEEPEPGPSFDLDAYDRQHRQSICQANGIERPTVQHVWPCTPTQTGILSQYIRSDRKLYFNHMHFQLEPDVDSSKLKRAWAVAMKTHKMLRTGFAEVDDPKVPFAMIIYKTGAQQLPWFDDTTEPPRDLEDLRYPQWSVRVSTRGQPPVIELSMLHALYDARSLDIILNDVARIYNGMQPQKIDIAHTVSKILATSANESSNSFWSEMSTDMSPTRFPDMRIYSNQAANHIVAKQQCNLSSQTLDGACAEAGVTMQALVAAAWASLLAAYTAQSVVTFGVILSGRDFDEDVDKVAFPCINTVPLAIPIHRERARLLQDATKRCAATLKHQHSPLNAVKRWAGIDGEPFDSVIALQRYGSAQDVRRPWALVEDDASAEYAVSLEILPHEDGTVDLQLTCREDVVPREQASHILREYDVLLKSIIAPAAESSKLPGPVLSVVPAKDDRIPTEVHFLHEFVELSAKGRPDNIALEFVTSLEGAAATKQTWTYSQLDSCGNQMARLVQNNGARAGDLVAVCFDKCPEASFAILGILKAGCGYIAIDPGAPAARKEFILKDSGCNLVLTTTDKVADFENFQRASVLAVDNDSWQVLPISKPTPSREPSPRDTCYCLYTSGTTGTPKGCLISHDSAVQAMLSFQRIFRGRWNDTSRWLQFASFHFDVSVLEQYWSWSVGICVTSAPRDLLFEDLPATISALQITHLDLTPSLARLLTPKDVPSLCDGVFIVGGEQVRQDILETWGDAGCLYNFYGPSEVTIGCTVHRQVPKHAKPTNIGQQWDNVGSFVLEPGSEQPVLRGAVGELCLSGPLVGKGYLNRPELTAEKFVTLPNYNTRIYRTGDLVRLLHDDSFEFLGRIDDQVKLRGQRLEIGEINHIALASDSRIKDVVTMVLKHPSQQKDHLVAFFSTAQRKVKNESPNILTDHLSQELAGKIRENCSNSLPAYMVPTYILAVSSFPLSVNNKVDHKSLKVLYETNSTESEEAASEQAEALTNGNLGVDRHVAELLASFLQIPASNIKPTSRLFDLGVDSISAIGLARIFKRQGFKNANVATVLKHPVVQDLAHVIAQESTSDGHQAIEDARKLIREFADTHRTSVCRAMKLQQADLEHIAPCTPLQEGMISRVVQGGPDDTVYFSEFLFELGPEIDLARLKEAWQATQQSVSVLRTLFLSTTDGYAQVVLRNCKNDIKILSQPKTSEQTRRSSFKDWVKSVKSLSMSLPWSVELTTSGSCKRMYLYIFHGLYDGYSLPKLLNQVKRHYSRPGDDPSPIIQFYQALPYGPLCRLSNERIFWRSRLPSFKSHRLPWAGSKNEELHGPIVLRNKLILDNLQARCNSLEITTSAYFQALLLYALQTQLRANPSIGIVVSGRAMPDEGLEDVIGPMFNTIPCAINGLKKGARVADLVQACHKFNVDVIPYQHTPLRKIARYLDQDMNRRLFDTLFVFQKSSRDSAAHNLWEEIPTESSPDYPLNVEVEQEGSSFTVTLAAKPELIPEYDARQLFRTYSSFVNDPAILESTLSPEFCEDPVESVPTANGIHNGDQTESNKVLRQHSDTSLNEIEMVVRSQLAELASVQEETVHRDGPTIFELGLDSIEAMKLAARLKKVGLRVPVSAIMKTPTVAGIAHAATSTADGEGPMRNVREAPDSIAKLQSSYRTALQAQGVDLDEVEYVLPVTPMQEGLLLESEKYMNVLTFKLEPDVDLKRLVAAWQTVSQTQPILRTRFATLESAGQGSAFAQYVAKEPHKVQVFHNAKLHQVVDRFRGDPSDQDLSAHGVQIAVVDEANAAFLVLAMPHALYDAWSLYLLHQQVIETYQAPTPPTLEAKDHAIVPLQSHLQQVSDQSSSGDVHMFWEKQLRGIQPSTFTPEIAPDRPAFLFHRQSSTHLEKVLNFCKHQGVTLQSLGLACWTIALAHRTCQLDVCFGLVLSGRTTEGSEQLVFPTFNTVIFRPQITKDSTKAEAVKQVHDAAVRVSEHQHFSLREALRLFRGSGTETQLFNTLFTFQKLPSSGDDLAALYNEFTSEATPLRPPFPVNIELESGTEGLVWTVACQEGVATETSGRELLETLDNILSGLMAQPDQPLVREQDKMASFCGLPRIQLANRESPERKHESTIVRNGNGSQSTRPWTATETVLREVLAKIANVDQNQIKQDTGIFHLGLDSVNAIKVASELRKEGIKIPVSGIIREHTIEKIATLAEQLKTQAPDVHPTLNGSTMNQSASRAIKRGLPVPETDIETVIPATGGQCYMLDMWEASKGRLFYPKFWLKVSKSSPGDLARAFRGLVRGVPALRTLFVHEKSKDPAQTWQVVLKDEAVDKHDLPWTFHIEDQGSELLITLHIHHALYDAVTLQLLVTELERLCVGTNSEMRHNTDMSIFVSHIQSSAGVAQGFWANYLGPQADLTPPIAQGSFGANRVEIFDPRLLPVDGLTKHLKHHGLSIQALFFAAYARSYASIRRASLTGEENNPTAGDVVLGIYLANRSLDIDGVTNLIAPTFNIVPLKVQLGGKSVLDSALQVQRDIAEITKTENCGVSMRDIYAWTGVEIDTFVNFLTLPSAQEDDGARAGPDRQVKIAHAKVDSEQKAKLENATHVPSPFVRGTDQFSEASKWCLVSAKAITRYEFARIGQLLTLVPQPAIDVEAKVDDGYLGMGVFVPEDMLSPDGVAGMMEEMRSLMLDFD</sequence>
<comment type="caution">
    <text evidence="10">The sequence shown here is derived from an EMBL/GenBank/DDBJ whole genome shotgun (WGS) entry which is preliminary data.</text>
</comment>
<dbReference type="InterPro" id="IPR009081">
    <property type="entry name" value="PP-bd_ACP"/>
</dbReference>
<organism evidence="10 11">
    <name type="scientific">Cladophialophora carrionii</name>
    <dbReference type="NCBI Taxonomy" id="86049"/>
    <lineage>
        <taxon>Eukaryota</taxon>
        <taxon>Fungi</taxon>
        <taxon>Dikarya</taxon>
        <taxon>Ascomycota</taxon>
        <taxon>Pezizomycotina</taxon>
        <taxon>Eurotiomycetes</taxon>
        <taxon>Chaetothyriomycetidae</taxon>
        <taxon>Chaetothyriales</taxon>
        <taxon>Herpotrichiellaceae</taxon>
        <taxon>Cladophialophora</taxon>
    </lineage>
</organism>
<feature type="domain" description="Carrier" evidence="9">
    <location>
        <begin position="534"/>
        <end position="611"/>
    </location>
</feature>
<evidence type="ECO:0000256" key="4">
    <source>
        <dbReference type="ARBA" id="ARBA00022598"/>
    </source>
</evidence>
<keyword evidence="2" id="KW-0596">Phosphopantetheine</keyword>
<dbReference type="NCBIfam" id="NF003417">
    <property type="entry name" value="PRK04813.1"/>
    <property type="match status" value="3"/>
</dbReference>
<dbReference type="InterPro" id="IPR036736">
    <property type="entry name" value="ACP-like_sf"/>
</dbReference>
<evidence type="ECO:0000256" key="2">
    <source>
        <dbReference type="ARBA" id="ARBA00022450"/>
    </source>
</evidence>
<name>A0A1C1CK97_9EURO</name>
<dbReference type="GO" id="GO:0016874">
    <property type="term" value="F:ligase activity"/>
    <property type="evidence" value="ECO:0007669"/>
    <property type="project" value="UniProtKB-KW"/>
</dbReference>
<dbReference type="SUPFAM" id="SSF52777">
    <property type="entry name" value="CoA-dependent acyltransferases"/>
    <property type="match status" value="12"/>
</dbReference>
<dbReference type="FunFam" id="3.30.300.30:FF:000015">
    <property type="entry name" value="Nonribosomal peptide synthase SidD"/>
    <property type="match status" value="1"/>
</dbReference>
<feature type="domain" description="Carrier" evidence="9">
    <location>
        <begin position="3218"/>
        <end position="3292"/>
    </location>
</feature>
<evidence type="ECO:0000313" key="10">
    <source>
        <dbReference type="EMBL" id="OCT48933.1"/>
    </source>
</evidence>
<dbReference type="GO" id="GO:0031169">
    <property type="term" value="P:ferrichrome biosynthetic process"/>
    <property type="evidence" value="ECO:0007669"/>
    <property type="project" value="UniProtKB-ARBA"/>
</dbReference>
<dbReference type="Pfam" id="PF00668">
    <property type="entry name" value="Condensation"/>
    <property type="match status" value="5"/>
</dbReference>
<feature type="region of interest" description="Disordered" evidence="8">
    <location>
        <begin position="4322"/>
        <end position="4345"/>
    </location>
</feature>
<dbReference type="PANTHER" id="PTHR45527">
    <property type="entry name" value="NONRIBOSOMAL PEPTIDE SYNTHETASE"/>
    <property type="match status" value="1"/>
</dbReference>
<dbReference type="GO" id="GO:0031177">
    <property type="term" value="F:phosphopantetheine binding"/>
    <property type="evidence" value="ECO:0007669"/>
    <property type="project" value="InterPro"/>
</dbReference>
<dbReference type="SUPFAM" id="SSF47336">
    <property type="entry name" value="ACP-like"/>
    <property type="match status" value="6"/>
</dbReference>
<feature type="domain" description="Carrier" evidence="9">
    <location>
        <begin position="1602"/>
        <end position="1678"/>
    </location>
</feature>
<feature type="domain" description="Carrier" evidence="9">
    <location>
        <begin position="3778"/>
        <end position="3852"/>
    </location>
</feature>
<feature type="domain" description="Carrier" evidence="9">
    <location>
        <begin position="4347"/>
        <end position="4420"/>
    </location>
</feature>
<accession>A0A1C1CK97</accession>
<dbReference type="VEuPathDB" id="FungiDB:G647_02975"/>
<dbReference type="InterPro" id="IPR020806">
    <property type="entry name" value="PKS_PP-bd"/>
</dbReference>
<dbReference type="InterPro" id="IPR001242">
    <property type="entry name" value="Condensation_dom"/>
</dbReference>
<dbReference type="SUPFAM" id="SSF56801">
    <property type="entry name" value="Acetyl-CoA synthetase-like"/>
    <property type="match status" value="3"/>
</dbReference>
<evidence type="ECO:0000256" key="7">
    <source>
        <dbReference type="ARBA" id="ARBA00078302"/>
    </source>
</evidence>
<dbReference type="Gene3D" id="3.30.300.30">
    <property type="match status" value="3"/>
</dbReference>
<dbReference type="PROSITE" id="PS00012">
    <property type="entry name" value="PHOSPHOPANTETHEINE"/>
    <property type="match status" value="6"/>
</dbReference>
<dbReference type="CDD" id="cd19542">
    <property type="entry name" value="CT_NRPS-like"/>
    <property type="match status" value="1"/>
</dbReference>
<keyword evidence="11" id="KW-1185">Reference proteome</keyword>
<dbReference type="SMART" id="SM00823">
    <property type="entry name" value="PKS_PP"/>
    <property type="match status" value="6"/>
</dbReference>
<dbReference type="Pfam" id="PF00501">
    <property type="entry name" value="AMP-binding"/>
    <property type="match status" value="3"/>
</dbReference>
<reference evidence="11" key="1">
    <citation type="submission" date="2015-07" db="EMBL/GenBank/DDBJ databases">
        <authorList>
            <person name="Teixeira M.M."/>
            <person name="Souza R.C."/>
            <person name="Almeida L.G."/>
            <person name="Vicente V.A."/>
            <person name="de Hoog S."/>
            <person name="Bocca A.L."/>
            <person name="de Almeida S.R."/>
            <person name="Vasconcelos A.T."/>
            <person name="Felipe M.S."/>
        </authorList>
    </citation>
    <scope>NUCLEOTIDE SEQUENCE [LARGE SCALE GENOMIC DNA]</scope>
    <source>
        <strain evidence="11">KSF</strain>
    </source>
</reference>
<gene>
    <name evidence="10" type="ORF">CLCR_04490</name>
</gene>
<evidence type="ECO:0000256" key="8">
    <source>
        <dbReference type="SAM" id="MobiDB-lite"/>
    </source>
</evidence>
<evidence type="ECO:0000259" key="9">
    <source>
        <dbReference type="PROSITE" id="PS50075"/>
    </source>
</evidence>
<dbReference type="Proteomes" id="UP000094526">
    <property type="component" value="Unassembled WGS sequence"/>
</dbReference>
<keyword evidence="3" id="KW-0597">Phosphoprotein</keyword>
<feature type="compositionally biased region" description="Basic and acidic residues" evidence="8">
    <location>
        <begin position="4323"/>
        <end position="4332"/>
    </location>
</feature>
<dbReference type="Pfam" id="PF00550">
    <property type="entry name" value="PP-binding"/>
    <property type="match status" value="6"/>
</dbReference>
<dbReference type="EMBL" id="LGRB01000011">
    <property type="protein sequence ID" value="OCT48933.1"/>
    <property type="molecule type" value="Genomic_DNA"/>
</dbReference>
<evidence type="ECO:0000256" key="3">
    <source>
        <dbReference type="ARBA" id="ARBA00022553"/>
    </source>
</evidence>
<keyword evidence="4" id="KW-0436">Ligase</keyword>
<dbReference type="InterPro" id="IPR045851">
    <property type="entry name" value="AMP-bd_C_sf"/>
</dbReference>
<dbReference type="GO" id="GO:0010106">
    <property type="term" value="P:cellular response to iron ion starvation"/>
    <property type="evidence" value="ECO:0007669"/>
    <property type="project" value="UniProtKB-ARBA"/>
</dbReference>
<dbReference type="Gene3D" id="3.30.559.10">
    <property type="entry name" value="Chloramphenicol acetyltransferase-like domain"/>
    <property type="match status" value="5"/>
</dbReference>
<comment type="similarity">
    <text evidence="5">Belongs to the NRP synthetase family.</text>
</comment>
<dbReference type="FunFam" id="3.40.50.12780:FF:000024">
    <property type="entry name" value="Nonribosomal siderophore peptide synthase SidC"/>
    <property type="match status" value="2"/>
</dbReference>
<dbReference type="PROSITE" id="PS00455">
    <property type="entry name" value="AMP_BINDING"/>
    <property type="match status" value="1"/>
</dbReference>
<dbReference type="GO" id="GO:0043041">
    <property type="term" value="P:amino acid activation for nonribosomal peptide biosynthetic process"/>
    <property type="evidence" value="ECO:0007669"/>
    <property type="project" value="TreeGrafter"/>
</dbReference>
<dbReference type="Gene3D" id="3.30.559.30">
    <property type="entry name" value="Nonribosomal peptide synthetase, condensation domain"/>
    <property type="match status" value="6"/>
</dbReference>
<protein>
    <recommendedName>
        <fullName evidence="6">Nonribosomal peptide synthetase sidC</fullName>
    </recommendedName>
    <alternativeName>
        <fullName evidence="7">Siderophore peptide synthetase C</fullName>
    </alternativeName>
</protein>
<dbReference type="NCBIfam" id="TIGR01733">
    <property type="entry name" value="AA-adenyl-dom"/>
    <property type="match status" value="2"/>
</dbReference>
<proteinExistence type="inferred from homology"/>
<feature type="domain" description="Carrier" evidence="9">
    <location>
        <begin position="2151"/>
        <end position="2227"/>
    </location>
</feature>
<evidence type="ECO:0000256" key="1">
    <source>
        <dbReference type="ARBA" id="ARBA00004924"/>
    </source>
</evidence>
<dbReference type="PANTHER" id="PTHR45527:SF1">
    <property type="entry name" value="FATTY ACID SYNTHASE"/>
    <property type="match status" value="1"/>
</dbReference>
<evidence type="ECO:0000313" key="11">
    <source>
        <dbReference type="Proteomes" id="UP000094526"/>
    </source>
</evidence>
<dbReference type="InterPro" id="IPR010071">
    <property type="entry name" value="AA_adenyl_dom"/>
</dbReference>
<dbReference type="Gene3D" id="1.10.1200.10">
    <property type="entry name" value="ACP-like"/>
    <property type="match status" value="6"/>
</dbReference>
<dbReference type="InterPro" id="IPR000873">
    <property type="entry name" value="AMP-dep_synth/lig_dom"/>
</dbReference>
<dbReference type="STRING" id="86049.A0A1C1CK97"/>